<dbReference type="GO" id="GO:0005886">
    <property type="term" value="C:plasma membrane"/>
    <property type="evidence" value="ECO:0007669"/>
    <property type="project" value="UniProtKB-SubCell"/>
</dbReference>
<dbReference type="Proteomes" id="UP000026915">
    <property type="component" value="Chromosome 3"/>
</dbReference>
<evidence type="ECO:0000256" key="1">
    <source>
        <dbReference type="ARBA" id="ARBA00004651"/>
    </source>
</evidence>
<keyword evidence="5 7" id="KW-1133">Transmembrane helix</keyword>
<keyword evidence="6 7" id="KW-0472">Membrane</keyword>
<dbReference type="AlphaFoldDB" id="A0A061GCM6"/>
<evidence type="ECO:0000256" key="2">
    <source>
        <dbReference type="ARBA" id="ARBA00005542"/>
    </source>
</evidence>
<evidence type="ECO:0000256" key="7">
    <source>
        <dbReference type="SAM" id="Phobius"/>
    </source>
</evidence>
<feature type="transmembrane region" description="Helical" evidence="7">
    <location>
        <begin position="79"/>
        <end position="99"/>
    </location>
</feature>
<evidence type="ECO:0000256" key="5">
    <source>
        <dbReference type="ARBA" id="ARBA00022989"/>
    </source>
</evidence>
<keyword evidence="4 7" id="KW-0812">Transmembrane</keyword>
<dbReference type="Gramene" id="EOY24794">
    <property type="protein sequence ID" value="EOY24794"/>
    <property type="gene ID" value="TCM_016295"/>
</dbReference>
<dbReference type="InParanoid" id="A0A061GCM6"/>
<keyword evidence="9" id="KW-1185">Reference proteome</keyword>
<gene>
    <name evidence="8" type="ORF">TCM_016295</name>
</gene>
<evidence type="ECO:0000256" key="4">
    <source>
        <dbReference type="ARBA" id="ARBA00022692"/>
    </source>
</evidence>
<evidence type="ECO:0000256" key="3">
    <source>
        <dbReference type="ARBA" id="ARBA00022475"/>
    </source>
</evidence>
<dbReference type="HOGENOM" id="CLU_1985632_0_0_1"/>
<evidence type="ECO:0000313" key="8">
    <source>
        <dbReference type="EMBL" id="EOY24794.1"/>
    </source>
</evidence>
<reference evidence="8 9" key="1">
    <citation type="journal article" date="2013" name="Genome Biol.">
        <title>The genome sequence of the most widely cultivated cacao type and its use to identify candidate genes regulating pod color.</title>
        <authorList>
            <person name="Motamayor J.C."/>
            <person name="Mockaitis K."/>
            <person name="Schmutz J."/>
            <person name="Haiminen N."/>
            <person name="Iii D.L."/>
            <person name="Cornejo O."/>
            <person name="Findley S.D."/>
            <person name="Zheng P."/>
            <person name="Utro F."/>
            <person name="Royaert S."/>
            <person name="Saski C."/>
            <person name="Jenkins J."/>
            <person name="Podicheti R."/>
            <person name="Zhao M."/>
            <person name="Scheffler B.E."/>
            <person name="Stack J.C."/>
            <person name="Feltus F.A."/>
            <person name="Mustiga G.M."/>
            <person name="Amores F."/>
            <person name="Phillips W."/>
            <person name="Marelli J.P."/>
            <person name="May G.D."/>
            <person name="Shapiro H."/>
            <person name="Ma J."/>
            <person name="Bustamante C.D."/>
            <person name="Schnell R.J."/>
            <person name="Main D."/>
            <person name="Gilbert D."/>
            <person name="Parida L."/>
            <person name="Kuhn D.N."/>
        </authorList>
    </citation>
    <scope>NUCLEOTIDE SEQUENCE [LARGE SCALE GENOMIC DNA]</scope>
    <source>
        <strain evidence="9">cv. Matina 1-6</strain>
    </source>
</reference>
<dbReference type="EMBL" id="CM001881">
    <property type="protein sequence ID" value="EOY24794.1"/>
    <property type="molecule type" value="Genomic_DNA"/>
</dbReference>
<evidence type="ECO:0000256" key="6">
    <source>
        <dbReference type="ARBA" id="ARBA00023136"/>
    </source>
</evidence>
<name>A0A061GCM6_THECC</name>
<accession>A0A061GCM6</accession>
<protein>
    <submittedName>
        <fullName evidence="8">Uncharacterized protein</fullName>
    </submittedName>
</protein>
<sequence>MPKTTMSILVEDCANQCSKHGIGQSYEDASGSTSYSCCSCDKSHWGFDFSIDLVSKELHGLLALFHGCAATDPTRATNIVLVVAAAFLALLVGCLQEFYTKHVTFKFSTGLPEHIQEAAKHGGTGC</sequence>
<keyword evidence="3" id="KW-1003">Cell membrane</keyword>
<dbReference type="STRING" id="3641.A0A061GCM6"/>
<organism evidence="8 9">
    <name type="scientific">Theobroma cacao</name>
    <name type="common">Cacao</name>
    <name type="synonym">Cocoa</name>
    <dbReference type="NCBI Taxonomy" id="3641"/>
    <lineage>
        <taxon>Eukaryota</taxon>
        <taxon>Viridiplantae</taxon>
        <taxon>Streptophyta</taxon>
        <taxon>Embryophyta</taxon>
        <taxon>Tracheophyta</taxon>
        <taxon>Spermatophyta</taxon>
        <taxon>Magnoliopsida</taxon>
        <taxon>eudicotyledons</taxon>
        <taxon>Gunneridae</taxon>
        <taxon>Pentapetalae</taxon>
        <taxon>rosids</taxon>
        <taxon>malvids</taxon>
        <taxon>Malvales</taxon>
        <taxon>Malvaceae</taxon>
        <taxon>Byttnerioideae</taxon>
        <taxon>Theobroma</taxon>
    </lineage>
</organism>
<proteinExistence type="inferred from homology"/>
<dbReference type="PANTHER" id="PTHR14319">
    <property type="entry name" value="FIVE-SPAN TRANSMEMBRANE PROTEIN M83"/>
    <property type="match status" value="1"/>
</dbReference>
<comment type="subcellular location">
    <subcellularLocation>
        <location evidence="1">Cell membrane</location>
        <topology evidence="1">Multi-pass membrane protein</topology>
    </subcellularLocation>
</comment>
<comment type="similarity">
    <text evidence="2">Belongs to the TMEM8 family.</text>
</comment>
<dbReference type="InterPro" id="IPR021910">
    <property type="entry name" value="NGX6/PGAP6/MYMK"/>
</dbReference>
<evidence type="ECO:0000313" key="9">
    <source>
        <dbReference type="Proteomes" id="UP000026915"/>
    </source>
</evidence>
<dbReference type="PANTHER" id="PTHR14319:SF3">
    <property type="entry name" value="TRANSMEMBRANE PROTEIN-LIKE PROTEIN"/>
    <property type="match status" value="1"/>
</dbReference>